<keyword evidence="7 12" id="KW-1133">Transmembrane helix</keyword>
<dbReference type="CDD" id="cd12830">
    <property type="entry name" value="MtCorA-like"/>
    <property type="match status" value="1"/>
</dbReference>
<evidence type="ECO:0000256" key="5">
    <source>
        <dbReference type="ARBA" id="ARBA00022692"/>
    </source>
</evidence>
<evidence type="ECO:0000256" key="12">
    <source>
        <dbReference type="RuleBase" id="RU362010"/>
    </source>
</evidence>
<proteinExistence type="inferred from homology"/>
<dbReference type="NCBIfam" id="TIGR00383">
    <property type="entry name" value="corA"/>
    <property type="match status" value="1"/>
</dbReference>
<dbReference type="Pfam" id="PF01544">
    <property type="entry name" value="CorA"/>
    <property type="match status" value="1"/>
</dbReference>
<dbReference type="Gene3D" id="3.30.460.20">
    <property type="entry name" value="CorA soluble domain-like"/>
    <property type="match status" value="1"/>
</dbReference>
<dbReference type="InterPro" id="IPR045863">
    <property type="entry name" value="CorA_TM1_TM2"/>
</dbReference>
<comment type="function">
    <text evidence="11">Mediates influx of magnesium ions. Alternates between open and closed states. Activated by low cytoplasmic Mg(2+) levels. Inactive when cytoplasmic Mg(2+) levels are high.</text>
</comment>
<dbReference type="GO" id="GO:0015095">
    <property type="term" value="F:magnesium ion transmembrane transporter activity"/>
    <property type="evidence" value="ECO:0007669"/>
    <property type="project" value="UniProtKB-UniRule"/>
</dbReference>
<dbReference type="Proteomes" id="UP000054837">
    <property type="component" value="Unassembled WGS sequence"/>
</dbReference>
<evidence type="ECO:0000256" key="8">
    <source>
        <dbReference type="ARBA" id="ARBA00023065"/>
    </source>
</evidence>
<sequence length="345" mass="38306">MIVSDRDPDREDATEVIVDQAVYRDGVRESCDVDTLAHELQRLRADGAPDHDFLWIGLKDPTPQEFEVVRRALDLHPLAVEDALDGDQRAKLEIYDAGIYAVVKTLDYDPATSDIETGEVSVILGPHVAVTLRHGEVAPLRGVRQRMEQERQQALLSYGPLSVLHGVLDTVVDTYSAIDEAVGSDLEDIERDVFGGGNRTHSTTIYRLKREVLEFRRAATPLGPVLHSLTQEDGLVGSRELRLHFRDVADHLSAVLQDVESYDTLLSDILGAHLSQIGVQQNADMRRISAWAAMIAVPTLVAGIYGMNFDHMPELHWLLGYPLALGVMGLAVTLLHRAFRRSGWL</sequence>
<evidence type="ECO:0000313" key="13">
    <source>
        <dbReference type="EMBL" id="KUG55642.1"/>
    </source>
</evidence>
<evidence type="ECO:0000313" key="14">
    <source>
        <dbReference type="Proteomes" id="UP000054837"/>
    </source>
</evidence>
<gene>
    <name evidence="12" type="primary">corA</name>
    <name evidence="13" type="ORF">AVL62_04860</name>
</gene>
<keyword evidence="6 12" id="KW-0460">Magnesium</keyword>
<keyword evidence="9 12" id="KW-0472">Membrane</keyword>
<evidence type="ECO:0000256" key="10">
    <source>
        <dbReference type="ARBA" id="ARBA00034269"/>
    </source>
</evidence>
<dbReference type="Gene3D" id="1.20.58.340">
    <property type="entry name" value="Magnesium transport protein CorA, transmembrane region"/>
    <property type="match status" value="2"/>
</dbReference>
<evidence type="ECO:0000256" key="7">
    <source>
        <dbReference type="ARBA" id="ARBA00022989"/>
    </source>
</evidence>
<keyword evidence="5 12" id="KW-0812">Transmembrane</keyword>
<feature type="transmembrane region" description="Helical" evidence="12">
    <location>
        <begin position="288"/>
        <end position="307"/>
    </location>
</feature>
<keyword evidence="4 12" id="KW-1003">Cell membrane</keyword>
<keyword evidence="3 12" id="KW-0813">Transport</keyword>
<dbReference type="GO" id="GO:0000287">
    <property type="term" value="F:magnesium ion binding"/>
    <property type="evidence" value="ECO:0007669"/>
    <property type="project" value="TreeGrafter"/>
</dbReference>
<dbReference type="InterPro" id="IPR045861">
    <property type="entry name" value="CorA_cytoplasmic_dom"/>
</dbReference>
<comment type="catalytic activity">
    <reaction evidence="10">
        <text>Mg(2+)(in) = Mg(2+)(out)</text>
        <dbReference type="Rhea" id="RHEA:29827"/>
        <dbReference type="ChEBI" id="CHEBI:18420"/>
    </reaction>
</comment>
<dbReference type="PANTHER" id="PTHR46494">
    <property type="entry name" value="CORA FAMILY METAL ION TRANSPORTER (EUROFUNG)"/>
    <property type="match status" value="1"/>
</dbReference>
<keyword evidence="8 12" id="KW-0406">Ion transport</keyword>
<dbReference type="SUPFAM" id="SSF144083">
    <property type="entry name" value="Magnesium transport protein CorA, transmembrane region"/>
    <property type="match status" value="1"/>
</dbReference>
<reference evidence="13 14" key="1">
    <citation type="submission" date="2015-12" db="EMBL/GenBank/DDBJ databases">
        <title>Serinicoccus chungangenesis strain CD08_5 genome sequencing and assembly.</title>
        <authorList>
            <person name="Chander A.M."/>
            <person name="Kaur G."/>
            <person name="Nair G.R."/>
            <person name="Dhawan D.K."/>
            <person name="Kochhar R.K."/>
            <person name="Mayilraj S."/>
            <person name="Bhadada S.K."/>
        </authorList>
    </citation>
    <scope>NUCLEOTIDE SEQUENCE [LARGE SCALE GENOMIC DNA]</scope>
    <source>
        <strain evidence="13 14">CD08_5</strain>
    </source>
</reference>
<dbReference type="STRING" id="767452.AVL62_04860"/>
<comment type="subcellular location">
    <subcellularLocation>
        <location evidence="1">Cell membrane</location>
        <topology evidence="1">Multi-pass membrane protein</topology>
    </subcellularLocation>
    <subcellularLocation>
        <location evidence="12">Membrane</location>
        <topology evidence="12">Multi-pass membrane protein</topology>
    </subcellularLocation>
</comment>
<organism evidence="13 14">
    <name type="scientific">Serinicoccus chungangensis</name>
    <dbReference type="NCBI Taxonomy" id="767452"/>
    <lineage>
        <taxon>Bacteria</taxon>
        <taxon>Bacillati</taxon>
        <taxon>Actinomycetota</taxon>
        <taxon>Actinomycetes</taxon>
        <taxon>Micrococcales</taxon>
        <taxon>Ornithinimicrobiaceae</taxon>
        <taxon>Serinicoccus</taxon>
    </lineage>
</organism>
<dbReference type="EMBL" id="LQBL01000022">
    <property type="protein sequence ID" value="KUG55642.1"/>
    <property type="molecule type" value="Genomic_DNA"/>
</dbReference>
<dbReference type="GO" id="GO:0050897">
    <property type="term" value="F:cobalt ion binding"/>
    <property type="evidence" value="ECO:0007669"/>
    <property type="project" value="TreeGrafter"/>
</dbReference>
<name>A0A0W8I8B3_9MICO</name>
<dbReference type="GO" id="GO:0015087">
    <property type="term" value="F:cobalt ion transmembrane transporter activity"/>
    <property type="evidence" value="ECO:0007669"/>
    <property type="project" value="UniProtKB-UniRule"/>
</dbReference>
<dbReference type="InterPro" id="IPR002523">
    <property type="entry name" value="MgTranspt_CorA/ZnTranspt_ZntB"/>
</dbReference>
<dbReference type="InterPro" id="IPR004488">
    <property type="entry name" value="Mg/Co-transport_prot_CorA"/>
</dbReference>
<keyword evidence="14" id="KW-1185">Reference proteome</keyword>
<feature type="transmembrane region" description="Helical" evidence="12">
    <location>
        <begin position="319"/>
        <end position="339"/>
    </location>
</feature>
<evidence type="ECO:0000256" key="6">
    <source>
        <dbReference type="ARBA" id="ARBA00022842"/>
    </source>
</evidence>
<dbReference type="RefSeq" id="WP_058890750.1">
    <property type="nucleotide sequence ID" value="NZ_LQBL01000022.1"/>
</dbReference>
<dbReference type="AlphaFoldDB" id="A0A0W8I8B3"/>
<evidence type="ECO:0000256" key="11">
    <source>
        <dbReference type="ARBA" id="ARBA00045497"/>
    </source>
</evidence>
<dbReference type="PANTHER" id="PTHR46494:SF1">
    <property type="entry name" value="CORA FAMILY METAL ION TRANSPORTER (EUROFUNG)"/>
    <property type="match status" value="1"/>
</dbReference>
<evidence type="ECO:0000256" key="4">
    <source>
        <dbReference type="ARBA" id="ARBA00022475"/>
    </source>
</evidence>
<dbReference type="GO" id="GO:0005886">
    <property type="term" value="C:plasma membrane"/>
    <property type="evidence" value="ECO:0007669"/>
    <property type="project" value="UniProtKB-SubCell"/>
</dbReference>
<dbReference type="SUPFAM" id="SSF143865">
    <property type="entry name" value="CorA soluble domain-like"/>
    <property type="match status" value="1"/>
</dbReference>
<protein>
    <recommendedName>
        <fullName evidence="12">Magnesium transport protein CorA</fullName>
    </recommendedName>
</protein>
<comment type="caution">
    <text evidence="13">The sequence shown here is derived from an EMBL/GenBank/DDBJ whole genome shotgun (WGS) entry which is preliminary data.</text>
</comment>
<evidence type="ECO:0000256" key="1">
    <source>
        <dbReference type="ARBA" id="ARBA00004651"/>
    </source>
</evidence>
<accession>A0A0W8I8B3</accession>
<evidence type="ECO:0000256" key="3">
    <source>
        <dbReference type="ARBA" id="ARBA00022448"/>
    </source>
</evidence>
<comment type="similarity">
    <text evidence="2 12">Belongs to the CorA metal ion transporter (MIT) (TC 1.A.35) family.</text>
</comment>
<evidence type="ECO:0000256" key="2">
    <source>
        <dbReference type="ARBA" id="ARBA00009765"/>
    </source>
</evidence>
<evidence type="ECO:0000256" key="9">
    <source>
        <dbReference type="ARBA" id="ARBA00023136"/>
    </source>
</evidence>
<dbReference type="FunFam" id="1.20.58.340:FF:000004">
    <property type="entry name" value="Magnesium transport protein CorA"/>
    <property type="match status" value="1"/>
</dbReference>